<dbReference type="EMBL" id="RSED01000004">
    <property type="protein sequence ID" value="RRS05347.1"/>
    <property type="molecule type" value="Genomic_DNA"/>
</dbReference>
<keyword evidence="2 9" id="KW-0444">Lipid biosynthesis</keyword>
<dbReference type="EC" id="2.7.8.-" evidence="9"/>
<dbReference type="PANTHER" id="PTHR21248:SF23">
    <property type="entry name" value="CARDIOLIPIN SYNTHASE B"/>
    <property type="match status" value="1"/>
</dbReference>
<evidence type="ECO:0000256" key="3">
    <source>
        <dbReference type="ARBA" id="ARBA00022679"/>
    </source>
</evidence>
<evidence type="ECO:0000256" key="4">
    <source>
        <dbReference type="ARBA" id="ARBA00022737"/>
    </source>
</evidence>
<evidence type="ECO:0000256" key="6">
    <source>
        <dbReference type="ARBA" id="ARBA00023136"/>
    </source>
</evidence>
<name>A0A426VEM4_9BURK</name>
<dbReference type="InterPro" id="IPR025202">
    <property type="entry name" value="PLD-like_dom"/>
</dbReference>
<evidence type="ECO:0000256" key="9">
    <source>
        <dbReference type="HAMAP-Rule" id="MF_01917"/>
    </source>
</evidence>
<dbReference type="GO" id="GO:0008808">
    <property type="term" value="F:cardiolipin synthase activity"/>
    <property type="evidence" value="ECO:0007669"/>
    <property type="project" value="InterPro"/>
</dbReference>
<evidence type="ECO:0000313" key="12">
    <source>
        <dbReference type="Proteomes" id="UP000269265"/>
    </source>
</evidence>
<reference evidence="11 12" key="1">
    <citation type="submission" date="2018-12" db="EMBL/GenBank/DDBJ databases">
        <title>The whole draft genome of Aquabacterium sp. SJQ9.</title>
        <authorList>
            <person name="Sun L."/>
            <person name="Gao X."/>
            <person name="Chen W."/>
            <person name="Huang K."/>
        </authorList>
    </citation>
    <scope>NUCLEOTIDE SEQUENCE [LARGE SCALE GENOMIC DNA]</scope>
    <source>
        <strain evidence="11 12">SJQ9</strain>
    </source>
</reference>
<keyword evidence="5 9" id="KW-0443">Lipid metabolism</keyword>
<gene>
    <name evidence="9 11" type="primary">clsB</name>
    <name evidence="11" type="ORF">EIP75_06360</name>
</gene>
<keyword evidence="4" id="KW-0677">Repeat</keyword>
<keyword evidence="12" id="KW-1185">Reference proteome</keyword>
<keyword evidence="7 9" id="KW-0594">Phospholipid biosynthesis</keyword>
<keyword evidence="8 9" id="KW-1208">Phospholipid metabolism</keyword>
<dbReference type="Gene3D" id="3.30.870.10">
    <property type="entry name" value="Endonuclease Chain A"/>
    <property type="match status" value="2"/>
</dbReference>
<evidence type="ECO:0000256" key="1">
    <source>
        <dbReference type="ARBA" id="ARBA00022475"/>
    </source>
</evidence>
<comment type="subcellular location">
    <subcellularLocation>
        <location evidence="9">Cell membrane</location>
        <topology evidence="9">Peripheral membrane protein</topology>
    </subcellularLocation>
</comment>
<feature type="active site" evidence="9">
    <location>
        <position position="349"/>
    </location>
</feature>
<dbReference type="SUPFAM" id="SSF56024">
    <property type="entry name" value="Phospholipase D/nuclease"/>
    <property type="match status" value="2"/>
</dbReference>
<dbReference type="GO" id="GO:0032049">
    <property type="term" value="P:cardiolipin biosynthetic process"/>
    <property type="evidence" value="ECO:0007669"/>
    <property type="project" value="InterPro"/>
</dbReference>
<protein>
    <recommendedName>
        <fullName evidence="9">Cardiolipin synthase B</fullName>
        <shortName evidence="9">CL synthase</shortName>
        <ecNumber evidence="9">2.7.8.-</ecNumber>
    </recommendedName>
</protein>
<sequence length="437" mass="49185">MSFGDNAAQSLSLAWYAQRRPVFTGGNQVQLLRGGRELFPAMVQAIDQAQDSVWLANYLTGPGGQADLVFQALTRAAQRGVAVQVVMDGVGSREVPSAFWQALRDEGIDVAIYRPVQGWLSALKRGNWRRMHLKLCVVDEDLGFVGGINLIDDHNDLAQGWSGQPRLDYAVQVRGTVATPVQHTIRAMWTRATLGKDWRDELIDWVKVPGRTKRLRRVWQQARLRLPPAEQGQISASAGIRQPMRCAFVLRDNLRQRRTIERAALQAIQQARSHVDIVTPYFYPGRAMRRALRHAADRGVRVRLLLQGKVDYRIAAMAARALYDELQRHGVRIFEYQAAWLHAKVMCVDDEWATVGSSNLDPLSMLVNLEGNLIVRDRAFAKTLAASLARDFADGVEVLPAHAQGQSRSARWLRGALNWVAKVYLRMAGVARRDWRD</sequence>
<keyword evidence="6 9" id="KW-0472">Membrane</keyword>
<feature type="domain" description="PLD phosphodiesterase" evidence="10">
    <location>
        <begin position="127"/>
        <end position="154"/>
    </location>
</feature>
<feature type="active site" evidence="9">
    <location>
        <position position="344"/>
    </location>
</feature>
<dbReference type="PROSITE" id="PS50035">
    <property type="entry name" value="PLD"/>
    <property type="match status" value="2"/>
</dbReference>
<dbReference type="InterPro" id="IPR030872">
    <property type="entry name" value="Cardiolipin_synth_ClsB"/>
</dbReference>
<organism evidence="11 12">
    <name type="scientific">Aquabacterium soli</name>
    <dbReference type="NCBI Taxonomy" id="2493092"/>
    <lineage>
        <taxon>Bacteria</taxon>
        <taxon>Pseudomonadati</taxon>
        <taxon>Pseudomonadota</taxon>
        <taxon>Betaproteobacteria</taxon>
        <taxon>Burkholderiales</taxon>
        <taxon>Aquabacterium</taxon>
    </lineage>
</organism>
<comment type="function">
    <text evidence="9">Catalyzes the phosphatidyl group transfer from one phosphatidylglycerol molecule to another to form cardiolipin (CL) (diphosphatidylglycerol) and glycerol.</text>
</comment>
<dbReference type="InterPro" id="IPR001736">
    <property type="entry name" value="PLipase_D/transphosphatidylase"/>
</dbReference>
<dbReference type="CDD" id="cd09159">
    <property type="entry name" value="PLDc_ybhO_like_2"/>
    <property type="match status" value="1"/>
</dbReference>
<feature type="active site" evidence="9">
    <location>
        <position position="134"/>
    </location>
</feature>
<comment type="catalytic activity">
    <reaction evidence="9">
        <text>2 a 1,2-diacyl-sn-glycero-3-phospho-(1'-sn-glycerol) = a cardiolipin + glycerol</text>
        <dbReference type="Rhea" id="RHEA:31451"/>
        <dbReference type="ChEBI" id="CHEBI:17754"/>
        <dbReference type="ChEBI" id="CHEBI:62237"/>
        <dbReference type="ChEBI" id="CHEBI:64716"/>
    </reaction>
</comment>
<evidence type="ECO:0000256" key="7">
    <source>
        <dbReference type="ARBA" id="ARBA00023209"/>
    </source>
</evidence>
<feature type="active site" evidence="9">
    <location>
        <position position="342"/>
    </location>
</feature>
<dbReference type="Pfam" id="PF13091">
    <property type="entry name" value="PLDc_2"/>
    <property type="match status" value="2"/>
</dbReference>
<dbReference type="SMART" id="SM00155">
    <property type="entry name" value="PLDc"/>
    <property type="match status" value="2"/>
</dbReference>
<dbReference type="AlphaFoldDB" id="A0A426VEM4"/>
<feature type="active site" evidence="9">
    <location>
        <position position="132"/>
    </location>
</feature>
<keyword evidence="3 9" id="KW-0808">Transferase</keyword>
<comment type="similarity">
    <text evidence="9">Belongs to the phospholipase D family. Cardiolipin synthase subfamily. ClsB sub-subfamily.</text>
</comment>
<proteinExistence type="inferred from homology"/>
<evidence type="ECO:0000256" key="5">
    <source>
        <dbReference type="ARBA" id="ARBA00023098"/>
    </source>
</evidence>
<evidence type="ECO:0000259" key="10">
    <source>
        <dbReference type="PROSITE" id="PS50035"/>
    </source>
</evidence>
<dbReference type="NCBIfam" id="NF008427">
    <property type="entry name" value="PRK11263.1"/>
    <property type="match status" value="1"/>
</dbReference>
<dbReference type="HAMAP" id="MF_01917">
    <property type="entry name" value="Cardiolipin_synth_ClsB"/>
    <property type="match status" value="1"/>
</dbReference>
<feature type="domain" description="PLD phosphodiesterase" evidence="10">
    <location>
        <begin position="337"/>
        <end position="364"/>
    </location>
</feature>
<dbReference type="PANTHER" id="PTHR21248">
    <property type="entry name" value="CARDIOLIPIN SYNTHASE"/>
    <property type="match status" value="1"/>
</dbReference>
<accession>A0A426VEM4</accession>
<evidence type="ECO:0000313" key="11">
    <source>
        <dbReference type="EMBL" id="RRS05347.1"/>
    </source>
</evidence>
<keyword evidence="1 9" id="KW-1003">Cell membrane</keyword>
<comment type="caution">
    <text evidence="11">The sequence shown here is derived from an EMBL/GenBank/DDBJ whole genome shotgun (WGS) entry which is preliminary data.</text>
</comment>
<dbReference type="CDD" id="cd09110">
    <property type="entry name" value="PLDc_CLS_1"/>
    <property type="match status" value="1"/>
</dbReference>
<dbReference type="OrthoDB" id="9762009at2"/>
<evidence type="ECO:0000256" key="8">
    <source>
        <dbReference type="ARBA" id="ARBA00023264"/>
    </source>
</evidence>
<feature type="active site" evidence="9">
    <location>
        <position position="139"/>
    </location>
</feature>
<evidence type="ECO:0000256" key="2">
    <source>
        <dbReference type="ARBA" id="ARBA00022516"/>
    </source>
</evidence>
<dbReference type="GO" id="GO:0005886">
    <property type="term" value="C:plasma membrane"/>
    <property type="evidence" value="ECO:0007669"/>
    <property type="project" value="UniProtKB-SubCell"/>
</dbReference>
<dbReference type="Proteomes" id="UP000269265">
    <property type="component" value="Unassembled WGS sequence"/>
</dbReference>